<reference evidence="2 3" key="1">
    <citation type="submission" date="2024-01" db="EMBL/GenBank/DDBJ databases">
        <title>The genomes of 5 underutilized Papilionoideae crops provide insights into root nodulation and disease resistance.</title>
        <authorList>
            <person name="Yuan L."/>
        </authorList>
    </citation>
    <scope>NUCLEOTIDE SEQUENCE [LARGE SCALE GENOMIC DNA]</scope>
    <source>
        <strain evidence="2">LY-2023</strain>
        <tissue evidence="2">Leaf</tissue>
    </source>
</reference>
<name>A0AAN9J8P6_CLITE</name>
<evidence type="ECO:0000313" key="2">
    <source>
        <dbReference type="EMBL" id="KAK7294262.1"/>
    </source>
</evidence>
<dbReference type="EMBL" id="JAYKXN010000004">
    <property type="protein sequence ID" value="KAK7294262.1"/>
    <property type="molecule type" value="Genomic_DNA"/>
</dbReference>
<sequence>MDLVGQYLFLLICFPECHITFTELPSFCLATFLYIENFGCNLECDDGAKKGFYCSTKCIDISCNSTLIYVSLYSLIPCICSVLKFPLTFMESVVRQDLIITFILWLFLLLFILGL</sequence>
<comment type="caution">
    <text evidence="2">The sequence shown here is derived from an EMBL/GenBank/DDBJ whole genome shotgun (WGS) entry which is preliminary data.</text>
</comment>
<gene>
    <name evidence="2" type="ORF">RJT34_17149</name>
</gene>
<keyword evidence="1" id="KW-0472">Membrane</keyword>
<feature type="transmembrane region" description="Helical" evidence="1">
    <location>
        <begin position="98"/>
        <end position="114"/>
    </location>
</feature>
<dbReference type="AlphaFoldDB" id="A0AAN9J8P6"/>
<evidence type="ECO:0000313" key="3">
    <source>
        <dbReference type="Proteomes" id="UP001359559"/>
    </source>
</evidence>
<proteinExistence type="predicted"/>
<keyword evidence="3" id="KW-1185">Reference proteome</keyword>
<accession>A0AAN9J8P6</accession>
<keyword evidence="1" id="KW-1133">Transmembrane helix</keyword>
<organism evidence="2 3">
    <name type="scientific">Clitoria ternatea</name>
    <name type="common">Butterfly pea</name>
    <dbReference type="NCBI Taxonomy" id="43366"/>
    <lineage>
        <taxon>Eukaryota</taxon>
        <taxon>Viridiplantae</taxon>
        <taxon>Streptophyta</taxon>
        <taxon>Embryophyta</taxon>
        <taxon>Tracheophyta</taxon>
        <taxon>Spermatophyta</taxon>
        <taxon>Magnoliopsida</taxon>
        <taxon>eudicotyledons</taxon>
        <taxon>Gunneridae</taxon>
        <taxon>Pentapetalae</taxon>
        <taxon>rosids</taxon>
        <taxon>fabids</taxon>
        <taxon>Fabales</taxon>
        <taxon>Fabaceae</taxon>
        <taxon>Papilionoideae</taxon>
        <taxon>50 kb inversion clade</taxon>
        <taxon>NPAAA clade</taxon>
        <taxon>indigoferoid/millettioid clade</taxon>
        <taxon>Phaseoleae</taxon>
        <taxon>Clitoria</taxon>
    </lineage>
</organism>
<dbReference type="Proteomes" id="UP001359559">
    <property type="component" value="Unassembled WGS sequence"/>
</dbReference>
<evidence type="ECO:0000256" key="1">
    <source>
        <dbReference type="SAM" id="Phobius"/>
    </source>
</evidence>
<keyword evidence="1" id="KW-0812">Transmembrane</keyword>
<protein>
    <submittedName>
        <fullName evidence="2">Uncharacterized protein</fullName>
    </submittedName>
</protein>